<evidence type="ECO:0000256" key="1">
    <source>
        <dbReference type="ARBA" id="ARBA00004970"/>
    </source>
</evidence>
<dbReference type="InterPro" id="IPR010140">
    <property type="entry name" value="Histidinol_P_phosphatase_HisJ"/>
</dbReference>
<protein>
    <recommendedName>
        <fullName evidence="3 8">Histidinol-phosphatase</fullName>
        <shortName evidence="8">HolPase</shortName>
        <ecNumber evidence="3 8">3.1.3.15</ecNumber>
    </recommendedName>
</protein>
<evidence type="ECO:0000256" key="4">
    <source>
        <dbReference type="ARBA" id="ARBA00022605"/>
    </source>
</evidence>
<dbReference type="PANTHER" id="PTHR21039:SF0">
    <property type="entry name" value="HISTIDINOL-PHOSPHATASE"/>
    <property type="match status" value="1"/>
</dbReference>
<keyword evidence="6 8" id="KW-0368">Histidine biosynthesis</keyword>
<name>A0ABM6U4D8_FUSVA</name>
<dbReference type="EMBL" id="CP028103">
    <property type="protein sequence ID" value="AVQ31199.1"/>
    <property type="molecule type" value="Genomic_DNA"/>
</dbReference>
<dbReference type="Proteomes" id="UP000241238">
    <property type="component" value="Chromosome"/>
</dbReference>
<reference evidence="11" key="1">
    <citation type="journal article" date="2018" name="MSphere">
        <title>Fusobacterium Genomics Using MinION and Illumina Sequencing Enables Genome Completion and Correction.</title>
        <authorList>
            <person name="Todd S.M."/>
            <person name="Settlage R.E."/>
            <person name="Lahmers K.K."/>
            <person name="Slade D.J."/>
        </authorList>
    </citation>
    <scope>NUCLEOTIDE SEQUENCE [LARGE SCALE GENOMIC DNA]</scope>
    <source>
        <strain evidence="11">ATCC 27725</strain>
    </source>
</reference>
<comment type="pathway">
    <text evidence="1 8">Amino-acid biosynthesis; L-histidine biosynthesis; L-histidine from 5-phospho-alpha-D-ribose 1-diphosphate: step 8/9.</text>
</comment>
<evidence type="ECO:0000256" key="5">
    <source>
        <dbReference type="ARBA" id="ARBA00022801"/>
    </source>
</evidence>
<evidence type="ECO:0000256" key="3">
    <source>
        <dbReference type="ARBA" id="ARBA00013085"/>
    </source>
</evidence>
<dbReference type="EC" id="3.1.3.15" evidence="3 8"/>
<gene>
    <name evidence="10" type="ORF">C4N18_08225</name>
</gene>
<comment type="catalytic activity">
    <reaction evidence="7 8">
        <text>L-histidinol phosphate + H2O = L-histidinol + phosphate</text>
        <dbReference type="Rhea" id="RHEA:14465"/>
        <dbReference type="ChEBI" id="CHEBI:15377"/>
        <dbReference type="ChEBI" id="CHEBI:43474"/>
        <dbReference type="ChEBI" id="CHEBI:57699"/>
        <dbReference type="ChEBI" id="CHEBI:57980"/>
        <dbReference type="EC" id="3.1.3.15"/>
    </reaction>
</comment>
<evidence type="ECO:0000313" key="11">
    <source>
        <dbReference type="Proteomes" id="UP000241238"/>
    </source>
</evidence>
<evidence type="ECO:0000256" key="8">
    <source>
        <dbReference type="RuleBase" id="RU366003"/>
    </source>
</evidence>
<dbReference type="Gene3D" id="3.20.20.140">
    <property type="entry name" value="Metal-dependent hydrolases"/>
    <property type="match status" value="1"/>
</dbReference>
<evidence type="ECO:0000256" key="7">
    <source>
        <dbReference type="ARBA" id="ARBA00049158"/>
    </source>
</evidence>
<evidence type="ECO:0000256" key="2">
    <source>
        <dbReference type="ARBA" id="ARBA00009152"/>
    </source>
</evidence>
<evidence type="ECO:0000313" key="10">
    <source>
        <dbReference type="EMBL" id="AVQ31199.1"/>
    </source>
</evidence>
<accession>A0ABM6U4D8</accession>
<evidence type="ECO:0000259" key="9">
    <source>
        <dbReference type="SMART" id="SM00481"/>
    </source>
</evidence>
<comment type="similarity">
    <text evidence="2 8">Belongs to the PHP hydrolase family. HisK subfamily.</text>
</comment>
<dbReference type="InterPro" id="IPR016195">
    <property type="entry name" value="Pol/histidinol_Pase-like"/>
</dbReference>
<sequence length="267" mass="31082">MILSDYHLHSEFSGDSIQNIDELILKAISMGIEEIAITDHLEYDMEGITGKWILDLESYTQKIGIMKEKYRKDIEIKLGVEVGIQPHTKKYLEEKIKKYPFDFVIASSHAINGKDISFGEIHKGKTKDEIQTMYFENVLKNVEVYEEYNVYGHLDFITRYGGDASKGLNYEIQRDIIDEILKKIISKGKGIEINTSGYRYREDRFYPHIKVLNRYFELGGEIITVGSDAHKKEDVAKDFDIVYDFLRNAGKKYICSFKKMEPIFKKI</sequence>
<proteinExistence type="inferred from homology"/>
<feature type="domain" description="Polymerase/histidinol phosphatase N-terminal" evidence="9">
    <location>
        <begin position="4"/>
        <end position="86"/>
    </location>
</feature>
<dbReference type="RefSeq" id="WP_005947001.1">
    <property type="nucleotide sequence ID" value="NZ_CP028103.1"/>
</dbReference>
<dbReference type="GeneID" id="77467975"/>
<keyword evidence="5 8" id="KW-0378">Hydrolase</keyword>
<dbReference type="Pfam" id="PF02811">
    <property type="entry name" value="PHP"/>
    <property type="match status" value="1"/>
</dbReference>
<evidence type="ECO:0000256" key="6">
    <source>
        <dbReference type="ARBA" id="ARBA00023102"/>
    </source>
</evidence>
<keyword evidence="4 8" id="KW-0028">Amino-acid biosynthesis</keyword>
<dbReference type="SMART" id="SM00481">
    <property type="entry name" value="POLIIIAc"/>
    <property type="match status" value="1"/>
</dbReference>
<keyword evidence="11" id="KW-1185">Reference proteome</keyword>
<organism evidence="10 11">
    <name type="scientific">Fusobacterium varium ATCC 27725</name>
    <dbReference type="NCBI Taxonomy" id="469618"/>
    <lineage>
        <taxon>Bacteria</taxon>
        <taxon>Fusobacteriati</taxon>
        <taxon>Fusobacteriota</taxon>
        <taxon>Fusobacteriia</taxon>
        <taxon>Fusobacteriales</taxon>
        <taxon>Fusobacteriaceae</taxon>
        <taxon>Fusobacterium</taxon>
    </lineage>
</organism>
<dbReference type="NCBIfam" id="TIGR01856">
    <property type="entry name" value="hisJ_fam"/>
    <property type="match status" value="1"/>
</dbReference>
<dbReference type="PANTHER" id="PTHR21039">
    <property type="entry name" value="HISTIDINOL PHOSPHATASE-RELATED"/>
    <property type="match status" value="1"/>
</dbReference>
<dbReference type="InterPro" id="IPR004013">
    <property type="entry name" value="PHP_dom"/>
</dbReference>
<dbReference type="SUPFAM" id="SSF89550">
    <property type="entry name" value="PHP domain-like"/>
    <property type="match status" value="1"/>
</dbReference>
<dbReference type="InterPro" id="IPR003141">
    <property type="entry name" value="Pol/His_phosphatase_N"/>
</dbReference>